<dbReference type="InterPro" id="IPR007568">
    <property type="entry name" value="RTA1"/>
</dbReference>
<feature type="transmembrane region" description="Helical" evidence="5">
    <location>
        <begin position="159"/>
        <end position="183"/>
    </location>
</feature>
<keyword evidence="7" id="KW-1185">Reference proteome</keyword>
<dbReference type="AlphaFoldDB" id="A0A423WV24"/>
<evidence type="ECO:0000313" key="7">
    <source>
        <dbReference type="Proteomes" id="UP000283895"/>
    </source>
</evidence>
<comment type="caution">
    <text evidence="6">The sequence shown here is derived from an EMBL/GenBank/DDBJ whole genome shotgun (WGS) entry which is preliminary data.</text>
</comment>
<evidence type="ECO:0000256" key="2">
    <source>
        <dbReference type="ARBA" id="ARBA00022692"/>
    </source>
</evidence>
<proteinExistence type="predicted"/>
<dbReference type="PANTHER" id="PTHR31465:SF13">
    <property type="entry name" value="RTA1 DOMAIN PROTEIN-RELATED"/>
    <property type="match status" value="1"/>
</dbReference>
<dbReference type="GO" id="GO:0016020">
    <property type="term" value="C:membrane"/>
    <property type="evidence" value="ECO:0007669"/>
    <property type="project" value="UniProtKB-SubCell"/>
</dbReference>
<evidence type="ECO:0000313" key="6">
    <source>
        <dbReference type="EMBL" id="ROW07406.1"/>
    </source>
</evidence>
<dbReference type="STRING" id="356882.A0A423WV24"/>
<dbReference type="Pfam" id="PF04479">
    <property type="entry name" value="RTA1"/>
    <property type="match status" value="1"/>
</dbReference>
<feature type="transmembrane region" description="Helical" evidence="5">
    <location>
        <begin position="118"/>
        <end position="139"/>
    </location>
</feature>
<organism evidence="6 7">
    <name type="scientific">Cytospora schulzeri</name>
    <dbReference type="NCBI Taxonomy" id="448051"/>
    <lineage>
        <taxon>Eukaryota</taxon>
        <taxon>Fungi</taxon>
        <taxon>Dikarya</taxon>
        <taxon>Ascomycota</taxon>
        <taxon>Pezizomycotina</taxon>
        <taxon>Sordariomycetes</taxon>
        <taxon>Sordariomycetidae</taxon>
        <taxon>Diaporthales</taxon>
        <taxon>Cytosporaceae</taxon>
        <taxon>Cytospora</taxon>
    </lineage>
</organism>
<dbReference type="Proteomes" id="UP000283895">
    <property type="component" value="Unassembled WGS sequence"/>
</dbReference>
<evidence type="ECO:0000256" key="3">
    <source>
        <dbReference type="ARBA" id="ARBA00022989"/>
    </source>
</evidence>
<reference evidence="6 7" key="1">
    <citation type="submission" date="2015-09" db="EMBL/GenBank/DDBJ databases">
        <title>Host preference determinants of Valsa canker pathogens revealed by comparative genomics.</title>
        <authorList>
            <person name="Yin Z."/>
            <person name="Huang L."/>
        </authorList>
    </citation>
    <scope>NUCLEOTIDE SEQUENCE [LARGE SCALE GENOMIC DNA]</scope>
    <source>
        <strain evidence="6 7">03-1</strain>
    </source>
</reference>
<sequence length="341" mass="38393">MTRREQKTKLPGTYWFYAPDKGAPVFFAAAFLASGIYPTLAGLPLQLLAGVMALRIVCRPLHWRFHHERNGAFDYEDLVAYIVSQCLVYAAPPLYQGANYSILGRILLYVPQMHPGRVWCTFSGLALLIECISGLGASYTSNPSLPQSTQDSGKALTKAALILQVIIVNLLLFLAVTFHRCCLKAGIHKKKHQRRAADVVYQHRADRGPTIYRVVEYYGAVNLHYTVGMDADGFPLEIKYEWLFYVFEATLMLCNAYLWNIRHPQKYIPKSTKVYLDQDGVTEVKEPDFKNTKSKLASMVDPFDLAGLVKGRDHNNRFWENIEVETGPLGGLSQSSGHQTV</sequence>
<name>A0A423WV24_9PEZI</name>
<dbReference type="EMBL" id="LKEA01000008">
    <property type="protein sequence ID" value="ROW07406.1"/>
    <property type="molecule type" value="Genomic_DNA"/>
</dbReference>
<evidence type="ECO:0000256" key="5">
    <source>
        <dbReference type="SAM" id="Phobius"/>
    </source>
</evidence>
<evidence type="ECO:0000256" key="4">
    <source>
        <dbReference type="ARBA" id="ARBA00023136"/>
    </source>
</evidence>
<gene>
    <name evidence="6" type="ORF">VMCG_03720</name>
</gene>
<keyword evidence="4 5" id="KW-0472">Membrane</keyword>
<feature type="transmembrane region" description="Helical" evidence="5">
    <location>
        <begin position="25"/>
        <end position="54"/>
    </location>
</feature>
<dbReference type="PANTHER" id="PTHR31465">
    <property type="entry name" value="PROTEIN RTA1-RELATED"/>
    <property type="match status" value="1"/>
</dbReference>
<keyword evidence="3 5" id="KW-1133">Transmembrane helix</keyword>
<keyword evidence="2 5" id="KW-0812">Transmembrane</keyword>
<protein>
    <recommendedName>
        <fullName evidence="8">RTA1 domain protein</fullName>
    </recommendedName>
</protein>
<accession>A0A423WV24</accession>
<comment type="subcellular location">
    <subcellularLocation>
        <location evidence="1">Membrane</location>
        <topology evidence="1">Multi-pass membrane protein</topology>
    </subcellularLocation>
</comment>
<evidence type="ECO:0008006" key="8">
    <source>
        <dbReference type="Google" id="ProtNLM"/>
    </source>
</evidence>
<evidence type="ECO:0000256" key="1">
    <source>
        <dbReference type="ARBA" id="ARBA00004141"/>
    </source>
</evidence>
<dbReference type="OrthoDB" id="3358017at2759"/>